<keyword evidence="2" id="KW-1133">Transmembrane helix</keyword>
<dbReference type="InterPro" id="IPR050922">
    <property type="entry name" value="LytR/CpsA/Psr_CW_biosynth"/>
</dbReference>
<accession>A0ABU0AWJ8</accession>
<proteinExistence type="inferred from homology"/>
<sequence length="334" mass="38273">MKTFAKILGFLLMCMMIFVLVFLYATKPSSNRIGQDKLGRRTNENKDQIRKTNVFNEKEKINILVLGATSTSTLAHPDSKERGQSDTIMLVTLDNEHKKAQILSIPRDSWVQIPKVGERKINDAYSIGDVPLAVKTVENFMDTYIDHYVVVNYDMIAGLVDAMGGVDINWEHKEYHYKDDWIYPPLKIDLYPGINHLDGQGAVAYLRARKAYRDSDLGRINAQQNFLMKVFSDLKKPSTILMVPKLLDLADQYVESDMTYGEIAYLAYWGLNLERKDINTDKVMGEFEDRLQSGVEVNVIIPYRSQARKKLQDFPENLLQKDPTVTMQVYTVGK</sequence>
<keyword evidence="5" id="KW-1185">Reference proteome</keyword>
<dbReference type="PANTHER" id="PTHR33392">
    <property type="entry name" value="POLYISOPRENYL-TEICHOIC ACID--PEPTIDOGLYCAN TEICHOIC ACID TRANSFERASE TAGU"/>
    <property type="match status" value="1"/>
</dbReference>
<evidence type="ECO:0000259" key="3">
    <source>
        <dbReference type="Pfam" id="PF03816"/>
    </source>
</evidence>
<evidence type="ECO:0000256" key="1">
    <source>
        <dbReference type="ARBA" id="ARBA00006068"/>
    </source>
</evidence>
<feature type="domain" description="Cell envelope-related transcriptional attenuator" evidence="3">
    <location>
        <begin position="85"/>
        <end position="235"/>
    </location>
</feature>
<comment type="similarity">
    <text evidence="1">Belongs to the LytR/CpsA/Psr (LCP) family.</text>
</comment>
<dbReference type="InterPro" id="IPR004474">
    <property type="entry name" value="LytR_CpsA_psr"/>
</dbReference>
<gene>
    <name evidence="4" type="ORF">J2S72_001664</name>
</gene>
<dbReference type="EMBL" id="JAUSTN010000010">
    <property type="protein sequence ID" value="MDQ0275634.1"/>
    <property type="molecule type" value="Genomic_DNA"/>
</dbReference>
<dbReference type="NCBIfam" id="TIGR00350">
    <property type="entry name" value="lytR_cpsA_psr"/>
    <property type="match status" value="1"/>
</dbReference>
<evidence type="ECO:0000313" key="4">
    <source>
        <dbReference type="EMBL" id="MDQ0275634.1"/>
    </source>
</evidence>
<keyword evidence="2" id="KW-0472">Membrane</keyword>
<evidence type="ECO:0000313" key="5">
    <source>
        <dbReference type="Proteomes" id="UP001236559"/>
    </source>
</evidence>
<dbReference type="PANTHER" id="PTHR33392:SF6">
    <property type="entry name" value="POLYISOPRENYL-TEICHOIC ACID--PEPTIDOGLYCAN TEICHOIC ACID TRANSFERASE TAGU"/>
    <property type="match status" value="1"/>
</dbReference>
<dbReference type="Gene3D" id="3.40.630.190">
    <property type="entry name" value="LCP protein"/>
    <property type="match status" value="1"/>
</dbReference>
<dbReference type="RefSeq" id="WP_023054891.1">
    <property type="nucleotide sequence ID" value="NZ_JAUSTN010000010.1"/>
</dbReference>
<keyword evidence="2" id="KW-0812">Transmembrane</keyword>
<protein>
    <submittedName>
        <fullName evidence="4">LCP family protein required for cell wall assembly</fullName>
    </submittedName>
</protein>
<reference evidence="4 5" key="1">
    <citation type="submission" date="2023-07" db="EMBL/GenBank/DDBJ databases">
        <title>Genomic Encyclopedia of Type Strains, Phase IV (KMG-IV): sequencing the most valuable type-strain genomes for metagenomic binning, comparative biology and taxonomic classification.</title>
        <authorList>
            <person name="Goeker M."/>
        </authorList>
    </citation>
    <scope>NUCLEOTIDE SEQUENCE [LARGE SCALE GENOMIC DNA]</scope>
    <source>
        <strain evidence="4 5">DSM 22616</strain>
    </source>
</reference>
<organism evidence="4 5">
    <name type="scientific">Peptoniphilus koenoeneniae</name>
    <dbReference type="NCBI Taxonomy" id="507751"/>
    <lineage>
        <taxon>Bacteria</taxon>
        <taxon>Bacillati</taxon>
        <taxon>Bacillota</taxon>
        <taxon>Tissierellia</taxon>
        <taxon>Tissierellales</taxon>
        <taxon>Peptoniphilaceae</taxon>
        <taxon>Peptoniphilus</taxon>
    </lineage>
</organism>
<dbReference type="Proteomes" id="UP001236559">
    <property type="component" value="Unassembled WGS sequence"/>
</dbReference>
<feature type="transmembrane region" description="Helical" evidence="2">
    <location>
        <begin position="7"/>
        <end position="25"/>
    </location>
</feature>
<dbReference type="Pfam" id="PF03816">
    <property type="entry name" value="LytR_cpsA_psr"/>
    <property type="match status" value="1"/>
</dbReference>
<evidence type="ECO:0000256" key="2">
    <source>
        <dbReference type="SAM" id="Phobius"/>
    </source>
</evidence>
<comment type="caution">
    <text evidence="4">The sequence shown here is derived from an EMBL/GenBank/DDBJ whole genome shotgun (WGS) entry which is preliminary data.</text>
</comment>
<name>A0ABU0AWJ8_9FIRM</name>